<dbReference type="EMBL" id="UHIA01000004">
    <property type="protein sequence ID" value="SUO97112.1"/>
    <property type="molecule type" value="Genomic_DNA"/>
</dbReference>
<accession>A0A380MXV2</accession>
<dbReference type="GO" id="GO:0009307">
    <property type="term" value="P:DNA restriction-modification system"/>
    <property type="evidence" value="ECO:0007669"/>
    <property type="project" value="UniProtKB-KW"/>
</dbReference>
<feature type="domain" description="Type I restriction modification DNA specificity" evidence="4">
    <location>
        <begin position="15"/>
        <end position="193"/>
    </location>
</feature>
<keyword evidence="3" id="KW-0238">DNA-binding</keyword>
<dbReference type="Gene3D" id="3.90.220.20">
    <property type="entry name" value="DNA methylase specificity domains"/>
    <property type="match status" value="2"/>
</dbReference>
<reference evidence="5 6" key="1">
    <citation type="submission" date="2018-06" db="EMBL/GenBank/DDBJ databases">
        <authorList>
            <consortium name="Pathogen Informatics"/>
            <person name="Doyle S."/>
        </authorList>
    </citation>
    <scope>NUCLEOTIDE SEQUENCE [LARGE SCALE GENOMIC DNA]</scope>
    <source>
        <strain evidence="5 6">NCTC10717</strain>
    </source>
</reference>
<evidence type="ECO:0000259" key="4">
    <source>
        <dbReference type="Pfam" id="PF01420"/>
    </source>
</evidence>
<keyword evidence="2" id="KW-0680">Restriction system</keyword>
<evidence type="ECO:0000313" key="6">
    <source>
        <dbReference type="Proteomes" id="UP000254575"/>
    </source>
</evidence>
<evidence type="ECO:0000256" key="3">
    <source>
        <dbReference type="ARBA" id="ARBA00023125"/>
    </source>
</evidence>
<dbReference type="GO" id="GO:0003677">
    <property type="term" value="F:DNA binding"/>
    <property type="evidence" value="ECO:0007669"/>
    <property type="project" value="UniProtKB-KW"/>
</dbReference>
<dbReference type="PANTHER" id="PTHR30408">
    <property type="entry name" value="TYPE-1 RESTRICTION ENZYME ECOKI SPECIFICITY PROTEIN"/>
    <property type="match status" value="1"/>
</dbReference>
<evidence type="ECO:0000256" key="1">
    <source>
        <dbReference type="ARBA" id="ARBA00010923"/>
    </source>
</evidence>
<dbReference type="SUPFAM" id="SSF116734">
    <property type="entry name" value="DNA methylase specificity domain"/>
    <property type="match status" value="2"/>
</dbReference>
<dbReference type="PANTHER" id="PTHR30408:SF12">
    <property type="entry name" value="TYPE I RESTRICTION ENZYME MJAVIII SPECIFICITY SUBUNIT"/>
    <property type="match status" value="1"/>
</dbReference>
<gene>
    <name evidence="5" type="ORF">NCTC10717_01382</name>
</gene>
<sequence>MHPFLQQLLQGQAVEWRALGEIAFFYGGLTGKSKHDFENGNAKYITYKNIFSNLEIQPDNLEMVKISDNERQHQVKYGDILFTGSSEIPEEVAMSSAVTTKFDEPIYLNSLSFGIRFNDDIQITPEFAKYLFRSNIIRREIIRTANGVTRFNVSKERFKKIQIPIPPLSVQSQIVQILDTFTELTAELSMRRKQYQYYRDFLLSEHELAKVGFEWKSLGEVAAKISSGGTPKTGMDEYYNGDIPWLRTQEVNFGEIWIRVLKSLKQALKILVQNGYLKIV</sequence>
<dbReference type="Pfam" id="PF01420">
    <property type="entry name" value="Methylase_S"/>
    <property type="match status" value="1"/>
</dbReference>
<dbReference type="InterPro" id="IPR052021">
    <property type="entry name" value="Type-I_RS_S_subunit"/>
</dbReference>
<name>A0A380MXV2_9GAMM</name>
<keyword evidence="6" id="KW-1185">Reference proteome</keyword>
<dbReference type="InterPro" id="IPR044946">
    <property type="entry name" value="Restrct_endonuc_typeI_TRD_sf"/>
</dbReference>
<evidence type="ECO:0000256" key="2">
    <source>
        <dbReference type="ARBA" id="ARBA00022747"/>
    </source>
</evidence>
<comment type="similarity">
    <text evidence="1">Belongs to the type-I restriction system S methylase family.</text>
</comment>
<proteinExistence type="inferred from homology"/>
<evidence type="ECO:0000313" key="5">
    <source>
        <dbReference type="EMBL" id="SUO97112.1"/>
    </source>
</evidence>
<dbReference type="Proteomes" id="UP000254575">
    <property type="component" value="Unassembled WGS sequence"/>
</dbReference>
<dbReference type="AlphaFoldDB" id="A0A380MXV2"/>
<dbReference type="InterPro" id="IPR000055">
    <property type="entry name" value="Restrct_endonuc_typeI_TRD"/>
</dbReference>
<organism evidence="5 6">
    <name type="scientific">Suttonella indologenes</name>
    <dbReference type="NCBI Taxonomy" id="13276"/>
    <lineage>
        <taxon>Bacteria</taxon>
        <taxon>Pseudomonadati</taxon>
        <taxon>Pseudomonadota</taxon>
        <taxon>Gammaproteobacteria</taxon>
        <taxon>Cardiobacteriales</taxon>
        <taxon>Cardiobacteriaceae</taxon>
        <taxon>Suttonella</taxon>
    </lineage>
</organism>
<protein>
    <submittedName>
        <fullName evidence="5">Type I restriction enzyme specificity protein MPN_089</fullName>
    </submittedName>
</protein>
<dbReference type="REBASE" id="419660">
    <property type="entry name" value="S1.Sin10717ORF1385P"/>
</dbReference>